<accession>A0A553JCX9</accession>
<dbReference type="AlphaFoldDB" id="A0A553JCX9"/>
<name>A0A553JCX9_SHEHA</name>
<evidence type="ECO:0000313" key="1">
    <source>
        <dbReference type="EMBL" id="TRY10319.1"/>
    </source>
</evidence>
<evidence type="ECO:0000313" key="2">
    <source>
        <dbReference type="Proteomes" id="UP000318126"/>
    </source>
</evidence>
<reference evidence="2" key="1">
    <citation type="submission" date="2019-07" db="EMBL/GenBank/DDBJ databases">
        <title>Shewanella sp. YLB-08 draft genomic sequence.</title>
        <authorList>
            <person name="Yu L."/>
        </authorList>
    </citation>
    <scope>NUCLEOTIDE SEQUENCE [LARGE SCALE GENOMIC DNA]</scope>
    <source>
        <strain evidence="2">JCM 20706</strain>
    </source>
</reference>
<gene>
    <name evidence="1" type="ORF">FN961_25395</name>
</gene>
<dbReference type="Proteomes" id="UP000318126">
    <property type="component" value="Unassembled WGS sequence"/>
</dbReference>
<proteinExistence type="predicted"/>
<dbReference type="RefSeq" id="WP_144042935.1">
    <property type="nucleotide sequence ID" value="NZ_BMPL01000069.1"/>
</dbReference>
<dbReference type="OrthoDB" id="9815414at2"/>
<comment type="caution">
    <text evidence="1">The sequence shown here is derived from an EMBL/GenBank/DDBJ whole genome shotgun (WGS) entry which is preliminary data.</text>
</comment>
<dbReference type="EMBL" id="VKGK01000061">
    <property type="protein sequence ID" value="TRY10319.1"/>
    <property type="molecule type" value="Genomic_DNA"/>
</dbReference>
<organism evidence="1 2">
    <name type="scientific">Shewanella hanedai</name>
    <name type="common">Alteromonas hanedai</name>
    <dbReference type="NCBI Taxonomy" id="25"/>
    <lineage>
        <taxon>Bacteria</taxon>
        <taxon>Pseudomonadati</taxon>
        <taxon>Pseudomonadota</taxon>
        <taxon>Gammaproteobacteria</taxon>
        <taxon>Alteromonadales</taxon>
        <taxon>Shewanellaceae</taxon>
        <taxon>Shewanella</taxon>
    </lineage>
</organism>
<keyword evidence="2" id="KW-1185">Reference proteome</keyword>
<sequence length="67" mass="7309">MKERLIPTPGGHKGGRRPDILYKDCNGNLCGVNVGRTKADGLPIKREQQALDDLNGAGLPTTFQQYD</sequence>
<protein>
    <submittedName>
        <fullName evidence="1">Uncharacterized protein</fullName>
    </submittedName>
</protein>